<reference evidence="2" key="1">
    <citation type="journal article" date="2019" name="Int. J. Syst. Evol. Microbiol.">
        <title>The Global Catalogue of Microorganisms (GCM) 10K type strain sequencing project: providing services to taxonomists for standard genome sequencing and annotation.</title>
        <authorList>
            <consortium name="The Broad Institute Genomics Platform"/>
            <consortium name="The Broad Institute Genome Sequencing Center for Infectious Disease"/>
            <person name="Wu L."/>
            <person name="Ma J."/>
        </authorList>
    </citation>
    <scope>NUCLEOTIDE SEQUENCE [LARGE SCALE GENOMIC DNA]</scope>
    <source>
        <strain evidence="2">TBRC 5832</strain>
    </source>
</reference>
<sequence>MSLALREAVESPGYPFVAGSAPDQFARLLARLIPGWRTEPFDPNPPDLYLATLEPAGSGRSLSITAGFPGPYGYGPHREWHVAGHGSVLSVELELSYAAGQPEFAAALRVLRVLGALPYQQRDFPARIRPGWRPRSAAQRTCQDWR</sequence>
<evidence type="ECO:0000313" key="2">
    <source>
        <dbReference type="Proteomes" id="UP001595867"/>
    </source>
</evidence>
<gene>
    <name evidence="1" type="ORF">ACFO0C_25420</name>
</gene>
<comment type="caution">
    <text evidence="1">The sequence shown here is derived from an EMBL/GenBank/DDBJ whole genome shotgun (WGS) entry which is preliminary data.</text>
</comment>
<accession>A0ABV8IX50</accession>
<organism evidence="1 2">
    <name type="scientific">Actinoplanes subglobosus</name>
    <dbReference type="NCBI Taxonomy" id="1547892"/>
    <lineage>
        <taxon>Bacteria</taxon>
        <taxon>Bacillati</taxon>
        <taxon>Actinomycetota</taxon>
        <taxon>Actinomycetes</taxon>
        <taxon>Micromonosporales</taxon>
        <taxon>Micromonosporaceae</taxon>
        <taxon>Actinoplanes</taxon>
    </lineage>
</organism>
<keyword evidence="2" id="KW-1185">Reference proteome</keyword>
<name>A0ABV8IX50_9ACTN</name>
<evidence type="ECO:0000313" key="1">
    <source>
        <dbReference type="EMBL" id="MFC4068281.1"/>
    </source>
</evidence>
<dbReference type="EMBL" id="JBHSBL010000019">
    <property type="protein sequence ID" value="MFC4068281.1"/>
    <property type="molecule type" value="Genomic_DNA"/>
</dbReference>
<dbReference type="RefSeq" id="WP_378069184.1">
    <property type="nucleotide sequence ID" value="NZ_JBHSBL010000019.1"/>
</dbReference>
<proteinExistence type="predicted"/>
<protein>
    <submittedName>
        <fullName evidence="1">Uncharacterized protein</fullName>
    </submittedName>
</protein>
<dbReference type="Proteomes" id="UP001595867">
    <property type="component" value="Unassembled WGS sequence"/>
</dbReference>